<dbReference type="CDD" id="cd00446">
    <property type="entry name" value="GrpE"/>
    <property type="match status" value="1"/>
</dbReference>
<dbReference type="GO" id="GO:0000774">
    <property type="term" value="F:adenyl-nucleotide exchange factor activity"/>
    <property type="evidence" value="ECO:0007669"/>
    <property type="project" value="InterPro"/>
</dbReference>
<sequence>MCSNSASTVLRILRNAPAFVQSPSSSPFRLLSISTARRNFASEDTKDNQAPEVSESEKKLTALVEELNKQISSEKEKSSQLLVSCPGILDVWREDSGLCLLQDKYKRALADGENLRVRLTKQIEDAKQFGIQSFCKDLLEVADILATATDTVPKEEVTDKNPHLKSLYEGLTMTKASLDQVFKRHGLERVNPLNEKFNPNLHEALFQLENKSVEPNTVIEVSKIGYKLKERCIRPALVAHLERTGHYLTIKDNQMVQLHPSTCLDHKPDWVIYNEFVLTTKNYIRTVTDVKPDWLLRIAPQYYDMNNFPQCEAKRQLEVIQTRIVDTT</sequence>
<dbReference type="PRINTS" id="PR00773">
    <property type="entry name" value="GRPEPROTEIN"/>
</dbReference>
<dbReference type="Gene3D" id="2.30.22.10">
    <property type="entry name" value="Head domain of nucleotide exchange factor GrpE"/>
    <property type="match status" value="1"/>
</dbReference>
<dbReference type="AlphaFoldDB" id="A0A1B0GNJ6"/>
<evidence type="ECO:0000256" key="1">
    <source>
        <dbReference type="ARBA" id="ARBA00004305"/>
    </source>
</evidence>
<dbReference type="FunFam" id="3.90.20.20:FF:000003">
    <property type="entry name" value="GrpE protein homolog"/>
    <property type="match status" value="1"/>
</dbReference>
<dbReference type="Gene3D" id="3.90.20.20">
    <property type="match status" value="1"/>
</dbReference>
<dbReference type="Proteomes" id="UP000092462">
    <property type="component" value="Unassembled WGS sequence"/>
</dbReference>
<dbReference type="InterPro" id="IPR000740">
    <property type="entry name" value="GrpE"/>
</dbReference>
<evidence type="ECO:0000256" key="4">
    <source>
        <dbReference type="ARBA" id="ARBA00023128"/>
    </source>
</evidence>
<keyword evidence="5" id="KW-0143">Chaperone</keyword>
<dbReference type="PANTHER" id="PTHR21237">
    <property type="entry name" value="GRPE PROTEIN"/>
    <property type="match status" value="1"/>
</dbReference>
<accession>A0A1B0GNJ6</accession>
<evidence type="ECO:0000256" key="6">
    <source>
        <dbReference type="ARBA" id="ARBA00045572"/>
    </source>
</evidence>
<dbReference type="VEuPathDB" id="VectorBase:PPAI004871"/>
<dbReference type="HAMAP" id="MF_01151">
    <property type="entry name" value="GrpE"/>
    <property type="match status" value="1"/>
</dbReference>
<name>A0A1B0GNJ6_PHLPP</name>
<evidence type="ECO:0000256" key="3">
    <source>
        <dbReference type="ARBA" id="ARBA00022946"/>
    </source>
</evidence>
<dbReference type="GO" id="GO:0051082">
    <property type="term" value="F:unfolded protein binding"/>
    <property type="evidence" value="ECO:0007669"/>
    <property type="project" value="TreeGrafter"/>
</dbReference>
<dbReference type="SUPFAM" id="SSF58014">
    <property type="entry name" value="Coiled-coil domain of nucleotide exchange factor GrpE"/>
    <property type="match status" value="1"/>
</dbReference>
<dbReference type="PANTHER" id="PTHR21237:SF23">
    <property type="entry name" value="GRPE PROTEIN HOMOLOG, MITOCHONDRIAL"/>
    <property type="match status" value="1"/>
</dbReference>
<keyword evidence="3" id="KW-0809">Transit peptide</keyword>
<evidence type="ECO:0000256" key="5">
    <source>
        <dbReference type="ARBA" id="ARBA00023186"/>
    </source>
</evidence>
<dbReference type="EMBL" id="AJVK01029497">
    <property type="status" value="NOT_ANNOTATED_CDS"/>
    <property type="molecule type" value="Genomic_DNA"/>
</dbReference>
<dbReference type="InterPro" id="IPR013805">
    <property type="entry name" value="GrpE_CC"/>
</dbReference>
<comment type="function">
    <text evidence="6">Essential component of the PAM complex, a complex required for the translocation of transit peptide-containing proteins from the inner membrane into the mitochondrial matrix in an ATP-dependent manner. Seems to control the nucleotide-dependent binding of mitochondrial HSP70 to substrate proteins.</text>
</comment>
<dbReference type="GO" id="GO:0030150">
    <property type="term" value="P:protein import into mitochondrial matrix"/>
    <property type="evidence" value="ECO:0007669"/>
    <property type="project" value="TreeGrafter"/>
</dbReference>
<comment type="subcellular location">
    <subcellularLocation>
        <location evidence="1">Mitochondrion matrix</location>
    </subcellularLocation>
</comment>
<dbReference type="VEuPathDB" id="VectorBase:PPAPM1_010593"/>
<dbReference type="GO" id="GO:0042803">
    <property type="term" value="F:protein homodimerization activity"/>
    <property type="evidence" value="ECO:0007669"/>
    <property type="project" value="InterPro"/>
</dbReference>
<dbReference type="InterPro" id="IPR009012">
    <property type="entry name" value="GrpE_head"/>
</dbReference>
<dbReference type="Pfam" id="PF01025">
    <property type="entry name" value="GrpE"/>
    <property type="match status" value="1"/>
</dbReference>
<comment type="similarity">
    <text evidence="2 7">Belongs to the GrpE family.</text>
</comment>
<evidence type="ECO:0000256" key="7">
    <source>
        <dbReference type="RuleBase" id="RU004478"/>
    </source>
</evidence>
<dbReference type="GO" id="GO:0006457">
    <property type="term" value="P:protein folding"/>
    <property type="evidence" value="ECO:0007669"/>
    <property type="project" value="InterPro"/>
</dbReference>
<evidence type="ECO:0000313" key="8">
    <source>
        <dbReference type="EnsemblMetazoa" id="PPAI004871-PA"/>
    </source>
</evidence>
<dbReference type="GO" id="GO:0051087">
    <property type="term" value="F:protein-folding chaperone binding"/>
    <property type="evidence" value="ECO:0007669"/>
    <property type="project" value="InterPro"/>
</dbReference>
<protein>
    <submittedName>
        <fullName evidence="8">Uncharacterized protein</fullName>
    </submittedName>
</protein>
<keyword evidence="4" id="KW-0496">Mitochondrion</keyword>
<evidence type="ECO:0000313" key="9">
    <source>
        <dbReference type="Proteomes" id="UP000092462"/>
    </source>
</evidence>
<organism evidence="8 9">
    <name type="scientific">Phlebotomus papatasi</name>
    <name type="common">Sandfly</name>
    <dbReference type="NCBI Taxonomy" id="29031"/>
    <lineage>
        <taxon>Eukaryota</taxon>
        <taxon>Metazoa</taxon>
        <taxon>Ecdysozoa</taxon>
        <taxon>Arthropoda</taxon>
        <taxon>Hexapoda</taxon>
        <taxon>Insecta</taxon>
        <taxon>Pterygota</taxon>
        <taxon>Neoptera</taxon>
        <taxon>Endopterygota</taxon>
        <taxon>Diptera</taxon>
        <taxon>Nematocera</taxon>
        <taxon>Psychodoidea</taxon>
        <taxon>Psychodidae</taxon>
        <taxon>Phlebotomus</taxon>
        <taxon>Phlebotomus</taxon>
    </lineage>
</organism>
<dbReference type="SUPFAM" id="SSF51064">
    <property type="entry name" value="Head domain of nucleotide exchange factor GrpE"/>
    <property type="match status" value="1"/>
</dbReference>
<dbReference type="GO" id="GO:0001405">
    <property type="term" value="C:PAM complex, Tim23 associated import motor"/>
    <property type="evidence" value="ECO:0007669"/>
    <property type="project" value="TreeGrafter"/>
</dbReference>
<proteinExistence type="inferred from homology"/>
<dbReference type="FunFam" id="2.30.22.10:FF:000002">
    <property type="entry name" value="GrpE protein homolog"/>
    <property type="match status" value="1"/>
</dbReference>
<reference evidence="8" key="1">
    <citation type="submission" date="2022-08" db="UniProtKB">
        <authorList>
            <consortium name="EnsemblMetazoa"/>
        </authorList>
    </citation>
    <scope>IDENTIFICATION</scope>
    <source>
        <strain evidence="8">Israel</strain>
    </source>
</reference>
<dbReference type="EnsemblMetazoa" id="PPAI004871-RA">
    <property type="protein sequence ID" value="PPAI004871-PA"/>
    <property type="gene ID" value="PPAI004871"/>
</dbReference>
<keyword evidence="9" id="KW-1185">Reference proteome</keyword>
<evidence type="ECO:0000256" key="2">
    <source>
        <dbReference type="ARBA" id="ARBA00009054"/>
    </source>
</evidence>